<feature type="non-terminal residue" evidence="1">
    <location>
        <position position="102"/>
    </location>
</feature>
<dbReference type="EMBL" id="HAEA01015425">
    <property type="protein sequence ID" value="SBQ43905.1"/>
    <property type="molecule type" value="Transcribed_RNA"/>
</dbReference>
<reference evidence="1" key="2">
    <citation type="submission" date="2016-06" db="EMBL/GenBank/DDBJ databases">
        <title>The genome of a short-lived fish provides insights into sex chromosome evolution and the genetic control of aging.</title>
        <authorList>
            <person name="Reichwald K."/>
            <person name="Felder M."/>
            <person name="Petzold A."/>
            <person name="Koch P."/>
            <person name="Groth M."/>
            <person name="Platzer M."/>
        </authorList>
    </citation>
    <scope>NUCLEOTIDE SEQUENCE</scope>
    <source>
        <tissue evidence="1">Brain</tissue>
    </source>
</reference>
<gene>
    <name evidence="1" type="primary">Nfu_g_1_017954</name>
</gene>
<dbReference type="AlphaFoldDB" id="A0A1A8EBS4"/>
<reference evidence="1" key="1">
    <citation type="submission" date="2016-05" db="EMBL/GenBank/DDBJ databases">
        <authorList>
            <person name="Lavstsen T."/>
            <person name="Jespersen J.S."/>
        </authorList>
    </citation>
    <scope>NUCLEOTIDE SEQUENCE</scope>
    <source>
        <tissue evidence="1">Brain</tissue>
    </source>
</reference>
<protein>
    <submittedName>
        <fullName evidence="1">Uncharacterized protein</fullName>
    </submittedName>
</protein>
<sequence>MVLLSSAVVCPSLFAGECVGELQLKPINSSLARGFKEQRSHTSTPVDTQLLVLDTLRLPEVCVFFISALFDSLASALHRSPAFLDLTVLLRQPPPLHQPDLP</sequence>
<proteinExistence type="predicted"/>
<evidence type="ECO:0000313" key="1">
    <source>
        <dbReference type="EMBL" id="SBQ43905.1"/>
    </source>
</evidence>
<accession>A0A1A8EBS4</accession>
<organism evidence="1">
    <name type="scientific">Nothobranchius kadleci</name>
    <name type="common">African annual killifish</name>
    <dbReference type="NCBI Taxonomy" id="1051664"/>
    <lineage>
        <taxon>Eukaryota</taxon>
        <taxon>Metazoa</taxon>
        <taxon>Chordata</taxon>
        <taxon>Craniata</taxon>
        <taxon>Vertebrata</taxon>
        <taxon>Euteleostomi</taxon>
        <taxon>Actinopterygii</taxon>
        <taxon>Neopterygii</taxon>
        <taxon>Teleostei</taxon>
        <taxon>Neoteleostei</taxon>
        <taxon>Acanthomorphata</taxon>
        <taxon>Ovalentaria</taxon>
        <taxon>Atherinomorphae</taxon>
        <taxon>Cyprinodontiformes</taxon>
        <taxon>Nothobranchiidae</taxon>
        <taxon>Nothobranchius</taxon>
    </lineage>
</organism>
<name>A0A1A8EBS4_NOTKA</name>